<protein>
    <submittedName>
        <fullName evidence="6">Uncharacterized protein</fullName>
    </submittedName>
</protein>
<reference evidence="6 7" key="1">
    <citation type="journal article" date="2024" name="G3 (Bethesda)">
        <title>Genome assembly of Hibiscus sabdariffa L. provides insights into metabolisms of medicinal natural products.</title>
        <authorList>
            <person name="Kim T."/>
        </authorList>
    </citation>
    <scope>NUCLEOTIDE SEQUENCE [LARGE SCALE GENOMIC DNA]</scope>
    <source>
        <strain evidence="6">TK-2024</strain>
        <tissue evidence="6">Old leaves</tissue>
    </source>
</reference>
<evidence type="ECO:0000256" key="5">
    <source>
        <dbReference type="ARBA" id="ARBA00023180"/>
    </source>
</evidence>
<dbReference type="PANTHER" id="PTHR45719">
    <property type="entry name" value="GLYCOSYLTRANSFERASE"/>
    <property type="match status" value="1"/>
</dbReference>
<keyword evidence="5" id="KW-0325">Glycoprotein</keyword>
<keyword evidence="2" id="KW-0328">Glycosyltransferase</keyword>
<evidence type="ECO:0000256" key="4">
    <source>
        <dbReference type="ARBA" id="ARBA00023136"/>
    </source>
</evidence>
<keyword evidence="3" id="KW-0808">Transferase</keyword>
<evidence type="ECO:0000256" key="3">
    <source>
        <dbReference type="ARBA" id="ARBA00022679"/>
    </source>
</evidence>
<dbReference type="EMBL" id="JBBPBN010000010">
    <property type="protein sequence ID" value="KAK9030452.1"/>
    <property type="molecule type" value="Genomic_DNA"/>
</dbReference>
<gene>
    <name evidence="6" type="ORF">V6N11_031879</name>
</gene>
<comment type="subcellular location">
    <subcellularLocation>
        <location evidence="1">Membrane</location>
        <topology evidence="1">Single-pass type II membrane protein</topology>
    </subcellularLocation>
</comment>
<dbReference type="InterPro" id="IPR044610">
    <property type="entry name" value="GLCAT14A/B/C"/>
</dbReference>
<keyword evidence="4" id="KW-0472">Membrane</keyword>
<name>A0ABR2SZA1_9ROSI</name>
<dbReference type="InterPro" id="IPR003406">
    <property type="entry name" value="Glyco_trans_14"/>
</dbReference>
<keyword evidence="7" id="KW-1185">Reference proteome</keyword>
<sequence length="146" mass="16920">MKRAHFPYSVDRSWLLLPVLIISIISLTFLLTLTSTSSESNFSFHHPKFTFSERDFDNLPKLPRFDYLISGTKGDGPHVKRLLQAVYHPRNYYLLHLDLEASDSERVDLARKGIEGMVVEIVGDQREAWQGNFWCTRQVGNARKPR</sequence>
<accession>A0ABR2SZA1</accession>
<dbReference type="PANTHER" id="PTHR45719:SF8">
    <property type="entry name" value="BETA-GLUCURONOSYLTRANSFERASE GLCAT14C"/>
    <property type="match status" value="1"/>
</dbReference>
<evidence type="ECO:0000313" key="6">
    <source>
        <dbReference type="EMBL" id="KAK9030452.1"/>
    </source>
</evidence>
<dbReference type="Pfam" id="PF02485">
    <property type="entry name" value="Branch"/>
    <property type="match status" value="1"/>
</dbReference>
<comment type="caution">
    <text evidence="6">The sequence shown here is derived from an EMBL/GenBank/DDBJ whole genome shotgun (WGS) entry which is preliminary data.</text>
</comment>
<evidence type="ECO:0000256" key="1">
    <source>
        <dbReference type="ARBA" id="ARBA00004606"/>
    </source>
</evidence>
<evidence type="ECO:0000256" key="2">
    <source>
        <dbReference type="ARBA" id="ARBA00022676"/>
    </source>
</evidence>
<dbReference type="Proteomes" id="UP001396334">
    <property type="component" value="Unassembled WGS sequence"/>
</dbReference>
<proteinExistence type="predicted"/>
<evidence type="ECO:0000313" key="7">
    <source>
        <dbReference type="Proteomes" id="UP001396334"/>
    </source>
</evidence>
<organism evidence="6 7">
    <name type="scientific">Hibiscus sabdariffa</name>
    <name type="common">roselle</name>
    <dbReference type="NCBI Taxonomy" id="183260"/>
    <lineage>
        <taxon>Eukaryota</taxon>
        <taxon>Viridiplantae</taxon>
        <taxon>Streptophyta</taxon>
        <taxon>Embryophyta</taxon>
        <taxon>Tracheophyta</taxon>
        <taxon>Spermatophyta</taxon>
        <taxon>Magnoliopsida</taxon>
        <taxon>eudicotyledons</taxon>
        <taxon>Gunneridae</taxon>
        <taxon>Pentapetalae</taxon>
        <taxon>rosids</taxon>
        <taxon>malvids</taxon>
        <taxon>Malvales</taxon>
        <taxon>Malvaceae</taxon>
        <taxon>Malvoideae</taxon>
        <taxon>Hibiscus</taxon>
    </lineage>
</organism>